<dbReference type="InterPro" id="IPR001763">
    <property type="entry name" value="Rhodanese-like_dom"/>
</dbReference>
<dbReference type="EMBL" id="SCLC01000013">
    <property type="protein sequence ID" value="MBF4435808.1"/>
    <property type="molecule type" value="Genomic_DNA"/>
</dbReference>
<evidence type="ECO:0000313" key="5">
    <source>
        <dbReference type="EMBL" id="MBT2917222.1"/>
    </source>
</evidence>
<keyword evidence="1" id="KW-0732">Signal</keyword>
<feature type="domain" description="Rhodanese" evidence="2">
    <location>
        <begin position="35"/>
        <end position="122"/>
    </location>
</feature>
<dbReference type="Proteomes" id="UP000726136">
    <property type="component" value="Unassembled WGS sequence"/>
</dbReference>
<dbReference type="CDD" id="cd00158">
    <property type="entry name" value="RHOD"/>
    <property type="match status" value="1"/>
</dbReference>
<dbReference type="PANTHER" id="PTHR43031">
    <property type="entry name" value="FAD-DEPENDENT OXIDOREDUCTASE"/>
    <property type="match status" value="1"/>
</dbReference>
<accession>A0A1E5FQ07</accession>
<evidence type="ECO:0000313" key="4">
    <source>
        <dbReference type="EMBL" id="MBF4435808.1"/>
    </source>
</evidence>
<reference evidence="5" key="3">
    <citation type="submission" date="2021-05" db="EMBL/GenBank/DDBJ databases">
        <authorList>
            <person name="Kalatzis P.G."/>
            <person name="Castillo D."/>
            <person name="D'Alvise P."/>
            <person name="Middelboe M."/>
            <person name="Gram L."/>
        </authorList>
    </citation>
    <scope>NUCLEOTIDE SEQUENCE</scope>
    <source>
        <strain evidence="5">90-11-286</strain>
    </source>
</reference>
<dbReference type="FunFam" id="3.40.250.10:FF:000049">
    <property type="entry name" value="Phage shock protein E"/>
    <property type="match status" value="1"/>
</dbReference>
<proteinExistence type="predicted"/>
<feature type="signal peptide" evidence="1">
    <location>
        <begin position="1"/>
        <end position="24"/>
    </location>
</feature>
<feature type="chain" id="PRO_5011160970" evidence="1">
    <location>
        <begin position="25"/>
        <end position="124"/>
    </location>
</feature>
<keyword evidence="7" id="KW-1185">Reference proteome</keyword>
<dbReference type="SMART" id="SM00450">
    <property type="entry name" value="RHOD"/>
    <property type="match status" value="1"/>
</dbReference>
<dbReference type="SUPFAM" id="SSF52821">
    <property type="entry name" value="Rhodanese/Cell cycle control phosphatase"/>
    <property type="match status" value="1"/>
</dbReference>
<evidence type="ECO:0000313" key="3">
    <source>
        <dbReference type="EMBL" id="MBF4373224.1"/>
    </source>
</evidence>
<dbReference type="InterPro" id="IPR036873">
    <property type="entry name" value="Rhodanese-like_dom_sf"/>
</dbReference>
<dbReference type="PROSITE" id="PS50206">
    <property type="entry name" value="RHODANESE_3"/>
    <property type="match status" value="1"/>
</dbReference>
<gene>
    <name evidence="3" type="ORF">EAY46_09025</name>
    <name evidence="4" type="ORF">ERJ77_14995</name>
    <name evidence="5" type="ORF">PL14_00810</name>
</gene>
<accession>A0A191W9F1</accession>
<dbReference type="EMBL" id="JAHGUI010000003">
    <property type="protein sequence ID" value="MBT2917222.1"/>
    <property type="molecule type" value="Genomic_DNA"/>
</dbReference>
<dbReference type="Pfam" id="PF00581">
    <property type="entry name" value="Rhodanese"/>
    <property type="match status" value="1"/>
</dbReference>
<dbReference type="Gene3D" id="3.40.250.10">
    <property type="entry name" value="Rhodanese-like domain"/>
    <property type="match status" value="1"/>
</dbReference>
<dbReference type="InterPro" id="IPR050229">
    <property type="entry name" value="GlpE_sulfurtransferase"/>
</dbReference>
<reference evidence="4 7" key="2">
    <citation type="journal article" date="2021" name="PeerJ">
        <title>Analysis of 44 Vibrio anguillarum genomes reveals high genetic diversity.</title>
        <authorList>
            <person name="Hansen M.J."/>
            <person name="Dalsgaard I."/>
        </authorList>
    </citation>
    <scope>NUCLEOTIDE SEQUENCE</scope>
    <source>
        <strain evidence="3 7">040915-1/1B</strain>
        <strain evidence="4">850617-1/1</strain>
    </source>
</reference>
<comment type="caution">
    <text evidence="4">The sequence shown here is derived from an EMBL/GenBank/DDBJ whole genome shotgun (WGS) entry which is preliminary data.</text>
</comment>
<organism evidence="4 8">
    <name type="scientific">Vibrio anguillarum</name>
    <name type="common">Listonella anguillarum</name>
    <dbReference type="NCBI Taxonomy" id="55601"/>
    <lineage>
        <taxon>Bacteria</taxon>
        <taxon>Pseudomonadati</taxon>
        <taxon>Pseudomonadota</taxon>
        <taxon>Gammaproteobacteria</taxon>
        <taxon>Vibrionales</taxon>
        <taxon>Vibrionaceae</taxon>
        <taxon>Vibrio</taxon>
    </lineage>
</organism>
<reference evidence="5 6" key="1">
    <citation type="journal article" date="2017" name="J. Fish Dis.">
        <title>Comparative assessment of Vibrio virulence in marine fish larvae.</title>
        <authorList>
            <person name="Ronneseth A."/>
            <person name="Castillo D."/>
            <person name="D'Alvise P."/>
            <person name="Tonnesen O."/>
            <person name="Haugland G."/>
            <person name="Grotkjaer T."/>
            <person name="Engell-Sorensen K."/>
            <person name="Norremark L."/>
            <person name="Bergh O."/>
            <person name="Wergeland H.I."/>
            <person name="Gram L."/>
        </authorList>
    </citation>
    <scope>NUCLEOTIDE SEQUENCE [LARGE SCALE GENOMIC DNA]</scope>
    <source>
        <strain evidence="5 6">90-11-286</strain>
    </source>
</reference>
<protein>
    <submittedName>
        <fullName evidence="4">Rhodanese-like domain-containing protein</fullName>
    </submittedName>
</protein>
<dbReference type="OrthoDB" id="9814704at2"/>
<dbReference type="AlphaFoldDB" id="A0A191W9F1"/>
<dbReference type="Proteomes" id="UP000078309">
    <property type="component" value="Unassembled WGS sequence"/>
</dbReference>
<evidence type="ECO:0000259" key="2">
    <source>
        <dbReference type="PROSITE" id="PS50206"/>
    </source>
</evidence>
<evidence type="ECO:0000256" key="1">
    <source>
        <dbReference type="SAM" id="SignalP"/>
    </source>
</evidence>
<dbReference type="Proteomes" id="UP000786185">
    <property type="component" value="Unassembled WGS sequence"/>
</dbReference>
<evidence type="ECO:0000313" key="8">
    <source>
        <dbReference type="Proteomes" id="UP000786185"/>
    </source>
</evidence>
<name>A0A191W9F1_VIBAN</name>
<evidence type="ECO:0000313" key="6">
    <source>
        <dbReference type="Proteomes" id="UP000078309"/>
    </source>
</evidence>
<dbReference type="EMBL" id="RDPI01000008">
    <property type="protein sequence ID" value="MBF4373224.1"/>
    <property type="molecule type" value="Genomic_DNA"/>
</dbReference>
<dbReference type="PANTHER" id="PTHR43031:SF1">
    <property type="entry name" value="PYRIDINE NUCLEOTIDE-DISULPHIDE OXIDOREDUCTASE"/>
    <property type="match status" value="1"/>
</dbReference>
<evidence type="ECO:0000313" key="7">
    <source>
        <dbReference type="Proteomes" id="UP000726136"/>
    </source>
</evidence>
<dbReference type="RefSeq" id="WP_017049317.1">
    <property type="nucleotide sequence ID" value="NZ_AJYU02000228.1"/>
</dbReference>
<sequence>MLKSLMTKALLCVGLISNTSDALASERSTIAWQWIENGALLVDVRTAAEFAAGHIEGALNYPLDTVSSAFSHIDKQQPIVVYCRSGNRSGQAMAYLLEQGFTQVHNGGGLEEMIIHPSAIKPLN</sequence>